<feature type="compositionally biased region" description="Polar residues" evidence="1">
    <location>
        <begin position="13"/>
        <end position="42"/>
    </location>
</feature>
<feature type="region of interest" description="Disordered" evidence="1">
    <location>
        <begin position="133"/>
        <end position="163"/>
    </location>
</feature>
<sequence length="268" mass="30183">MSFRNRVRRAISRGSSSLNSPTESAFQSQEISRIQTPTSRSSLTDHDKLTIDPRDNPLTLIESNTTAKRRSALYRIRSAMKKEDPFKDWPEDIYKPSELPRPKYRRPVDPEHKASLQGYSLRDAFANMRRNSGLSQYSPMGSRLPSRRNSFSSRAGRSAFSTRNHSAAALDNLSDVPSGQSIENQSRFLSMPVRRHGDAIPDESLVPGLVPSSSTDSDDTDSFCYTSEPISLGDVSRAEDAFAPELKQPFDEEELVRAFTRKLISHER</sequence>
<evidence type="ECO:0000313" key="3">
    <source>
        <dbReference type="Proteomes" id="UP000664169"/>
    </source>
</evidence>
<feature type="region of interest" description="Disordered" evidence="1">
    <location>
        <begin position="199"/>
        <end position="226"/>
    </location>
</feature>
<protein>
    <submittedName>
        <fullName evidence="2">Uncharacterized protein</fullName>
    </submittedName>
</protein>
<feature type="compositionally biased region" description="Basic residues" evidence="1">
    <location>
        <begin position="1"/>
        <end position="11"/>
    </location>
</feature>
<feature type="compositionally biased region" description="Basic and acidic residues" evidence="1">
    <location>
        <begin position="43"/>
        <end position="55"/>
    </location>
</feature>
<reference evidence="2" key="1">
    <citation type="submission" date="2021-03" db="EMBL/GenBank/DDBJ databases">
        <authorList>
            <person name="Tagirdzhanova G."/>
        </authorList>
    </citation>
    <scope>NUCLEOTIDE SEQUENCE</scope>
</reference>
<dbReference type="OrthoDB" id="5408144at2759"/>
<proteinExistence type="predicted"/>
<keyword evidence="3" id="KW-1185">Reference proteome</keyword>
<feature type="region of interest" description="Disordered" evidence="1">
    <location>
        <begin position="1"/>
        <end position="57"/>
    </location>
</feature>
<evidence type="ECO:0000256" key="1">
    <source>
        <dbReference type="SAM" id="MobiDB-lite"/>
    </source>
</evidence>
<dbReference type="EMBL" id="CAJPDQ010000038">
    <property type="protein sequence ID" value="CAF9931275.1"/>
    <property type="molecule type" value="Genomic_DNA"/>
</dbReference>
<organism evidence="2 3">
    <name type="scientific">Gomphillus americanus</name>
    <dbReference type="NCBI Taxonomy" id="1940652"/>
    <lineage>
        <taxon>Eukaryota</taxon>
        <taxon>Fungi</taxon>
        <taxon>Dikarya</taxon>
        <taxon>Ascomycota</taxon>
        <taxon>Pezizomycotina</taxon>
        <taxon>Lecanoromycetes</taxon>
        <taxon>OSLEUM clade</taxon>
        <taxon>Ostropomycetidae</taxon>
        <taxon>Ostropales</taxon>
        <taxon>Graphidaceae</taxon>
        <taxon>Gomphilloideae</taxon>
        <taxon>Gomphillus</taxon>
    </lineage>
</organism>
<evidence type="ECO:0000313" key="2">
    <source>
        <dbReference type="EMBL" id="CAF9931275.1"/>
    </source>
</evidence>
<comment type="caution">
    <text evidence="2">The sequence shown here is derived from an EMBL/GenBank/DDBJ whole genome shotgun (WGS) entry which is preliminary data.</text>
</comment>
<feature type="compositionally biased region" description="Low complexity" evidence="1">
    <location>
        <begin position="147"/>
        <end position="163"/>
    </location>
</feature>
<dbReference type="Proteomes" id="UP000664169">
    <property type="component" value="Unassembled WGS sequence"/>
</dbReference>
<dbReference type="AlphaFoldDB" id="A0A8H3FWE1"/>
<name>A0A8H3FWE1_9LECA</name>
<gene>
    <name evidence="2" type="ORF">GOMPHAMPRED_005863</name>
</gene>
<accession>A0A8H3FWE1</accession>